<dbReference type="EMBL" id="SGXT01000011">
    <property type="protein sequence ID" value="RZT64388.1"/>
    <property type="molecule type" value="Genomic_DNA"/>
</dbReference>
<name>A0A4Q7TWQ6_9MICO</name>
<proteinExistence type="predicted"/>
<evidence type="ECO:0000313" key="1">
    <source>
        <dbReference type="EMBL" id="RZT64388.1"/>
    </source>
</evidence>
<protein>
    <submittedName>
        <fullName evidence="1">Uncharacterized protein</fullName>
    </submittedName>
</protein>
<accession>A0A4Q7TWQ6</accession>
<gene>
    <name evidence="1" type="ORF">EV140_0637</name>
</gene>
<evidence type="ECO:0000313" key="2">
    <source>
        <dbReference type="Proteomes" id="UP000292408"/>
    </source>
</evidence>
<comment type="caution">
    <text evidence="1">The sequence shown here is derived from an EMBL/GenBank/DDBJ whole genome shotgun (WGS) entry which is preliminary data.</text>
</comment>
<dbReference type="OrthoDB" id="4924899at2"/>
<keyword evidence="2" id="KW-1185">Reference proteome</keyword>
<sequence length="246" mass="27828">MTELAYMVREDWGQHGTAMIPQSALIRDWIGDAPYLFAVTDVKKFNHDDRGADVEAAEFIAPEKTDRIVFDIRELASLERDDKVIDHAVVVLHPYEQPELETIRRAVEADSLGKLFVLIWSRYDMVRTWLDGLGALNLHTHDAVPASDPLLLAAAEKIQSEDYNGLSSGRGKDAVVQLVRAFATEGFPIDPDSWLRAYFAVGGSFHHAESIEKLVKEMKAGTRHRVKSRYRDNIVEIMREQLAAKR</sequence>
<organism evidence="1 2">
    <name type="scientific">Microcella alkaliphila</name>
    <dbReference type="NCBI Taxonomy" id="279828"/>
    <lineage>
        <taxon>Bacteria</taxon>
        <taxon>Bacillati</taxon>
        <taxon>Actinomycetota</taxon>
        <taxon>Actinomycetes</taxon>
        <taxon>Micrococcales</taxon>
        <taxon>Microbacteriaceae</taxon>
        <taxon>Microcella</taxon>
    </lineage>
</organism>
<dbReference type="AlphaFoldDB" id="A0A4Q7TWQ6"/>
<dbReference type="Proteomes" id="UP000292408">
    <property type="component" value="Unassembled WGS sequence"/>
</dbReference>
<reference evidence="1 2" key="1">
    <citation type="journal article" date="2015" name="Stand. Genomic Sci.">
        <title>Genomic Encyclopedia of Bacterial and Archaeal Type Strains, Phase III: the genomes of soil and plant-associated and newly described type strains.</title>
        <authorList>
            <person name="Whitman W.B."/>
            <person name="Woyke T."/>
            <person name="Klenk H.P."/>
            <person name="Zhou Y."/>
            <person name="Lilburn T.G."/>
            <person name="Beck B.J."/>
            <person name="De Vos P."/>
            <person name="Vandamme P."/>
            <person name="Eisen J.A."/>
            <person name="Garrity G."/>
            <person name="Hugenholtz P."/>
            <person name="Kyrpides N.C."/>
        </authorList>
    </citation>
    <scope>NUCLEOTIDE SEQUENCE [LARGE SCALE GENOMIC DNA]</scope>
    <source>
        <strain evidence="1 2">AC4r</strain>
    </source>
</reference>